<dbReference type="Gene3D" id="3.90.420.10">
    <property type="entry name" value="Oxidoreductase, molybdopterin-binding domain"/>
    <property type="match status" value="1"/>
</dbReference>
<evidence type="ECO:0000313" key="7">
    <source>
        <dbReference type="Proteomes" id="UP000306740"/>
    </source>
</evidence>
<keyword evidence="3" id="KW-0732">Signal</keyword>
<feature type="signal peptide" evidence="3">
    <location>
        <begin position="1"/>
        <end position="29"/>
    </location>
</feature>
<comment type="caution">
    <text evidence="6">The sequence shown here is derived from an EMBL/GenBank/DDBJ whole genome shotgun (WGS) entry which is preliminary data.</text>
</comment>
<evidence type="ECO:0000313" key="5">
    <source>
        <dbReference type="EMBL" id="TNC46119.1"/>
    </source>
</evidence>
<dbReference type="Proteomes" id="UP000306740">
    <property type="component" value="Unassembled WGS sequence"/>
</dbReference>
<dbReference type="RefSeq" id="WP_139085476.1">
    <property type="nucleotide sequence ID" value="NZ_VDFR01000032.1"/>
</dbReference>
<keyword evidence="2" id="KW-1133">Transmembrane helix</keyword>
<dbReference type="OrthoDB" id="9795587at2"/>
<dbReference type="SUPFAM" id="SSF81296">
    <property type="entry name" value="E set domains"/>
    <property type="match status" value="1"/>
</dbReference>
<dbReference type="Gene3D" id="2.60.40.650">
    <property type="match status" value="1"/>
</dbReference>
<keyword evidence="2" id="KW-0812">Transmembrane</keyword>
<dbReference type="InterPro" id="IPR036374">
    <property type="entry name" value="OxRdtase_Mopterin-bd_sf"/>
</dbReference>
<evidence type="ECO:0000256" key="1">
    <source>
        <dbReference type="SAM" id="MobiDB-lite"/>
    </source>
</evidence>
<protein>
    <submittedName>
        <fullName evidence="6">Molybdopterin-binding oxidoreductase</fullName>
    </submittedName>
</protein>
<sequence>MTTARLRLLAAACGVLAALAGVAVGTALAAAAGGPSPVVAVGNSVVSLTPGFVKDFAVRTFGESDKAVLLGTVAVLLLGVAAAAGVLGATRRRLGVGVVVAVGAVAAAATAADDTTSVWPVIALLAPVVATLVAAWTLVLLLRTLPEPTRSGGAAAEVAAEVATGPARRPGDDLPSGFDRRRFLVTVLGTAAVAASAGGVARVVGGSEAAVSRANLRLPVPASPAAAVPSGIDPLPGVTSYLTPNRDFYRVDTALIVPDVPADTWRLRVHGDVDRTLDLSFADLLDMPLLERRITLTCVSNEVGGEYVGNATWIGVPLAELLRRAGVGRDADALKSTSADGMVIGTPLDAVLDGRDALVAIAMNGEPLPLAHGFPARMVVPGLYGYVSATKWLVDLEVTRFSELEAYWTERGWAEQAPVKLASRIDVPRSFQSLPRDSVRAGGVAWAQHVGVGAVEVRVDDDPWEPARLVPQDGIDTWRQWTWRWDDPTPGDHTLTVRATDADGTTQTSDRAEPRPDGATGWHSVSFSVE</sequence>
<dbReference type="InterPro" id="IPR014756">
    <property type="entry name" value="Ig_E-set"/>
</dbReference>
<feature type="transmembrane region" description="Helical" evidence="2">
    <location>
        <begin position="183"/>
        <end position="204"/>
    </location>
</feature>
<dbReference type="GO" id="GO:0020037">
    <property type="term" value="F:heme binding"/>
    <property type="evidence" value="ECO:0007669"/>
    <property type="project" value="TreeGrafter"/>
</dbReference>
<dbReference type="EMBL" id="VDFR01000061">
    <property type="protein sequence ID" value="TNC46119.1"/>
    <property type="molecule type" value="Genomic_DNA"/>
</dbReference>
<dbReference type="GO" id="GO:0043546">
    <property type="term" value="F:molybdopterin cofactor binding"/>
    <property type="evidence" value="ECO:0007669"/>
    <property type="project" value="TreeGrafter"/>
</dbReference>
<feature type="domain" description="Oxidoreductase molybdopterin-binding" evidence="4">
    <location>
        <begin position="257"/>
        <end position="402"/>
    </location>
</feature>
<dbReference type="EMBL" id="VDFR01000032">
    <property type="protein sequence ID" value="TNC48856.1"/>
    <property type="molecule type" value="Genomic_DNA"/>
</dbReference>
<dbReference type="PANTHER" id="PTHR19372:SF7">
    <property type="entry name" value="SULFITE OXIDASE, MITOCHONDRIAL"/>
    <property type="match status" value="1"/>
</dbReference>
<feature type="region of interest" description="Disordered" evidence="1">
    <location>
        <begin position="490"/>
        <end position="530"/>
    </location>
</feature>
<dbReference type="Pfam" id="PF00174">
    <property type="entry name" value="Oxidored_molyb"/>
    <property type="match status" value="1"/>
</dbReference>
<dbReference type="AlphaFoldDB" id="A0A5C4MWU6"/>
<dbReference type="SUPFAM" id="SSF56524">
    <property type="entry name" value="Oxidoreductase molybdopterin-binding domain"/>
    <property type="match status" value="1"/>
</dbReference>
<feature type="transmembrane region" description="Helical" evidence="2">
    <location>
        <begin position="67"/>
        <end position="87"/>
    </location>
</feature>
<feature type="transmembrane region" description="Helical" evidence="2">
    <location>
        <begin position="94"/>
        <end position="112"/>
    </location>
</feature>
<feature type="transmembrane region" description="Helical" evidence="2">
    <location>
        <begin position="118"/>
        <end position="142"/>
    </location>
</feature>
<dbReference type="GO" id="GO:0006790">
    <property type="term" value="P:sulfur compound metabolic process"/>
    <property type="evidence" value="ECO:0007669"/>
    <property type="project" value="TreeGrafter"/>
</dbReference>
<organism evidence="6 7">
    <name type="scientific">Mumia zhuanghuii</name>
    <dbReference type="NCBI Taxonomy" id="2585211"/>
    <lineage>
        <taxon>Bacteria</taxon>
        <taxon>Bacillati</taxon>
        <taxon>Actinomycetota</taxon>
        <taxon>Actinomycetes</taxon>
        <taxon>Propionibacteriales</taxon>
        <taxon>Nocardioidaceae</taxon>
        <taxon>Mumia</taxon>
    </lineage>
</organism>
<gene>
    <name evidence="6" type="ORF">FHE65_06725</name>
    <name evidence="5" type="ORF">FHE65_13730</name>
</gene>
<name>A0A5C4MWU6_9ACTN</name>
<dbReference type="GO" id="GO:0008482">
    <property type="term" value="F:sulfite oxidase activity"/>
    <property type="evidence" value="ECO:0007669"/>
    <property type="project" value="TreeGrafter"/>
</dbReference>
<evidence type="ECO:0000313" key="6">
    <source>
        <dbReference type="EMBL" id="TNC48856.1"/>
    </source>
</evidence>
<dbReference type="PANTHER" id="PTHR19372">
    <property type="entry name" value="SULFITE REDUCTASE"/>
    <property type="match status" value="1"/>
</dbReference>
<reference evidence="6 7" key="1">
    <citation type="submission" date="2019-05" db="EMBL/GenBank/DDBJ databases">
        <title>Mumia sp. nov., isolated from the intestinal contents of plateau pika (Ochotona curzoniae) in the Qinghai-Tibet plateau of China.</title>
        <authorList>
            <person name="Tian Z."/>
        </authorList>
    </citation>
    <scope>NUCLEOTIDE SEQUENCE [LARGE SCALE GENOMIC DNA]</scope>
    <source>
        <strain evidence="7">527</strain>
        <strain evidence="6">Z527</strain>
    </source>
</reference>
<keyword evidence="2" id="KW-0472">Membrane</keyword>
<evidence type="ECO:0000259" key="4">
    <source>
        <dbReference type="Pfam" id="PF00174"/>
    </source>
</evidence>
<proteinExistence type="predicted"/>
<accession>A0A5C4MWU6</accession>
<evidence type="ECO:0000256" key="2">
    <source>
        <dbReference type="SAM" id="Phobius"/>
    </source>
</evidence>
<dbReference type="InterPro" id="IPR000572">
    <property type="entry name" value="OxRdtase_Mopterin-bd_dom"/>
</dbReference>
<evidence type="ECO:0000256" key="3">
    <source>
        <dbReference type="SAM" id="SignalP"/>
    </source>
</evidence>
<feature type="chain" id="PRO_5035065761" evidence="3">
    <location>
        <begin position="30"/>
        <end position="530"/>
    </location>
</feature>